<dbReference type="Gene3D" id="4.10.80.30">
    <property type="entry name" value="DNA polymerase, domain 6"/>
    <property type="match status" value="1"/>
</dbReference>
<dbReference type="InterPro" id="IPR036779">
    <property type="entry name" value="LysM_dom_sf"/>
</dbReference>
<evidence type="ECO:0000256" key="4">
    <source>
        <dbReference type="ARBA" id="ARBA00022801"/>
    </source>
</evidence>
<dbReference type="SMART" id="SM00257">
    <property type="entry name" value="LysM"/>
    <property type="match status" value="3"/>
</dbReference>
<sequence length="433" mass="46688">MSQSRIKKKNQHLKKKEVNFHKPASKVASTVLLAGALTSTSEILLSYQAPKAEAATTSSQQAYIQNIASYAKPVADANGLFPSVMIAQAILESNWGTSTLSQYPYYNLFGIQGSYNGNSVSMTTKEYINGQFVTKVMPFRKYPSLSASFADNARVLKTTNFGAGYFYAAAWRSNASSYLQATAALTGKYATDPNYGNSLNKLISQYNLTQYDGFNSLSNTSDSSAGINSNPVLQTTTTQTYSVKSGDTLWGIAQKNNVSISQIKTWNGLKSDTIYIGQKLKLSKTISSNITSSSNTTNKVTNPTPTSPSSNKGGTVTTNKTIKVIAGHTLSAIAYQNKTTVSQLKAWNNLKSDLILVGQTLIVGKTTSVSPTNASSNKTPSKTSSNATSVHKVVSGDTLWQLAKSNNVSIQQIKSWNHLSSDTILIGQYLRVK</sequence>
<keyword evidence="2" id="KW-0929">Antimicrobial</keyword>
<dbReference type="InterPro" id="IPR051056">
    <property type="entry name" value="Glycosyl_Hydrolase_73"/>
</dbReference>
<keyword evidence="4" id="KW-0378">Hydrolase</keyword>
<dbReference type="PROSITE" id="PS51782">
    <property type="entry name" value="LYSM"/>
    <property type="match status" value="3"/>
</dbReference>
<dbReference type="SMART" id="SM00047">
    <property type="entry name" value="LYZ2"/>
    <property type="match status" value="1"/>
</dbReference>
<organism evidence="8 9">
    <name type="scientific">Lactococcus fujiensis JCM 16395</name>
    <dbReference type="NCBI Taxonomy" id="1291764"/>
    <lineage>
        <taxon>Bacteria</taxon>
        <taxon>Bacillati</taxon>
        <taxon>Bacillota</taxon>
        <taxon>Bacilli</taxon>
        <taxon>Lactobacillales</taxon>
        <taxon>Streptococcaceae</taxon>
        <taxon>Lactococcus</taxon>
    </lineage>
</organism>
<dbReference type="Pfam" id="PF01832">
    <property type="entry name" value="Glucosaminidase"/>
    <property type="match status" value="1"/>
</dbReference>
<reference evidence="8 9" key="1">
    <citation type="submission" date="2014-12" db="EMBL/GenBank/DDBJ databases">
        <title>Draft genome sequences of 10 type strains of Lactococcus.</title>
        <authorList>
            <person name="Sun Z."/>
            <person name="Zhong Z."/>
            <person name="Liu W."/>
            <person name="Zhang W."/>
            <person name="Zhang H."/>
        </authorList>
    </citation>
    <scope>NUCLEOTIDE SEQUENCE [LARGE SCALE GENOMIC DNA]</scope>
    <source>
        <strain evidence="8 9">JCM 16395</strain>
    </source>
</reference>
<dbReference type="Pfam" id="PF01476">
    <property type="entry name" value="LysM"/>
    <property type="match status" value="3"/>
</dbReference>
<comment type="similarity">
    <text evidence="1">Belongs to the glycosyl hydrolase 73 family.</text>
</comment>
<dbReference type="PANTHER" id="PTHR33308:SF9">
    <property type="entry name" value="PEPTIDOGLYCAN HYDROLASE FLGJ"/>
    <property type="match status" value="1"/>
</dbReference>
<dbReference type="InterPro" id="IPR018392">
    <property type="entry name" value="LysM"/>
</dbReference>
<dbReference type="CDD" id="cd00118">
    <property type="entry name" value="LysM"/>
    <property type="match status" value="3"/>
</dbReference>
<dbReference type="Gene3D" id="1.10.530.10">
    <property type="match status" value="1"/>
</dbReference>
<proteinExistence type="inferred from homology"/>
<dbReference type="GO" id="GO:0042742">
    <property type="term" value="P:defense response to bacterium"/>
    <property type="evidence" value="ECO:0007669"/>
    <property type="project" value="UniProtKB-KW"/>
</dbReference>
<comment type="caution">
    <text evidence="8">The sequence shown here is derived from an EMBL/GenBank/DDBJ whole genome shotgun (WGS) entry which is preliminary data.</text>
</comment>
<dbReference type="InterPro" id="IPR002901">
    <property type="entry name" value="MGlyc_endo_b_GlcNAc-like_dom"/>
</dbReference>
<dbReference type="SUPFAM" id="SSF54106">
    <property type="entry name" value="LysM domain"/>
    <property type="match status" value="3"/>
</dbReference>
<name>A0A2A5RKT5_9LACT</name>
<dbReference type="PANTHER" id="PTHR33308">
    <property type="entry name" value="PEPTIDOGLYCAN HYDROLASE FLGJ"/>
    <property type="match status" value="1"/>
</dbReference>
<evidence type="ECO:0000256" key="2">
    <source>
        <dbReference type="ARBA" id="ARBA00022529"/>
    </source>
</evidence>
<dbReference type="EMBL" id="JXJU01000006">
    <property type="protein sequence ID" value="PCR99853.1"/>
    <property type="molecule type" value="Genomic_DNA"/>
</dbReference>
<feature type="domain" description="LysM" evidence="7">
    <location>
        <begin position="239"/>
        <end position="282"/>
    </location>
</feature>
<dbReference type="GO" id="GO:0031640">
    <property type="term" value="P:killing of cells of another organism"/>
    <property type="evidence" value="ECO:0007669"/>
    <property type="project" value="UniProtKB-KW"/>
</dbReference>
<dbReference type="AlphaFoldDB" id="A0A2A5RKT5"/>
<evidence type="ECO:0000259" key="7">
    <source>
        <dbReference type="PROSITE" id="PS51782"/>
    </source>
</evidence>
<keyword evidence="9" id="KW-1185">Reference proteome</keyword>
<feature type="region of interest" description="Disordered" evidence="6">
    <location>
        <begin position="368"/>
        <end position="388"/>
    </location>
</feature>
<dbReference type="Proteomes" id="UP000218181">
    <property type="component" value="Unassembled WGS sequence"/>
</dbReference>
<evidence type="ECO:0000313" key="8">
    <source>
        <dbReference type="EMBL" id="PCR99853.1"/>
    </source>
</evidence>
<keyword evidence="3" id="KW-0081">Bacteriolytic enzyme</keyword>
<protein>
    <recommendedName>
        <fullName evidence="5">Peptidoglycan hydrolase</fullName>
    </recommendedName>
</protein>
<feature type="compositionally biased region" description="Low complexity" evidence="6">
    <location>
        <begin position="290"/>
        <end position="312"/>
    </location>
</feature>
<dbReference type="RefSeq" id="WP_054639516.1">
    <property type="nucleotide sequence ID" value="NZ_BBAL01000006.1"/>
</dbReference>
<dbReference type="GO" id="GO:0004040">
    <property type="term" value="F:amidase activity"/>
    <property type="evidence" value="ECO:0007669"/>
    <property type="project" value="InterPro"/>
</dbReference>
<evidence type="ECO:0000313" key="9">
    <source>
        <dbReference type="Proteomes" id="UP000218181"/>
    </source>
</evidence>
<accession>A0A2A5RKT5</accession>
<gene>
    <name evidence="8" type="ORF">RT41_GL001659</name>
</gene>
<evidence type="ECO:0000256" key="3">
    <source>
        <dbReference type="ARBA" id="ARBA00022638"/>
    </source>
</evidence>
<dbReference type="OrthoDB" id="2155627at2"/>
<feature type="domain" description="LysM" evidence="7">
    <location>
        <begin position="320"/>
        <end position="363"/>
    </location>
</feature>
<feature type="region of interest" description="Disordered" evidence="6">
    <location>
        <begin position="290"/>
        <end position="316"/>
    </location>
</feature>
<evidence type="ECO:0000256" key="1">
    <source>
        <dbReference type="ARBA" id="ARBA00010266"/>
    </source>
</evidence>
<feature type="compositionally biased region" description="Low complexity" evidence="6">
    <location>
        <begin position="372"/>
        <end position="388"/>
    </location>
</feature>
<dbReference type="Gene3D" id="3.10.350.10">
    <property type="entry name" value="LysM domain"/>
    <property type="match status" value="3"/>
</dbReference>
<dbReference type="STRING" id="1291764.GCA_001311235_01915"/>
<evidence type="ECO:0000256" key="6">
    <source>
        <dbReference type="SAM" id="MobiDB-lite"/>
    </source>
</evidence>
<evidence type="ECO:0000256" key="5">
    <source>
        <dbReference type="ARBA" id="ARBA00032108"/>
    </source>
</evidence>
<feature type="domain" description="LysM" evidence="7">
    <location>
        <begin position="389"/>
        <end position="432"/>
    </location>
</feature>